<keyword evidence="2" id="KW-1185">Reference proteome</keyword>
<protein>
    <submittedName>
        <fullName evidence="1">Uncharacterized protein</fullName>
    </submittedName>
</protein>
<dbReference type="Proteomes" id="UP000805704">
    <property type="component" value="Chromosome 14"/>
</dbReference>
<gene>
    <name evidence="1" type="ORF">GBF38_006082</name>
</gene>
<dbReference type="EMBL" id="CM024802">
    <property type="protein sequence ID" value="KAG8011341.1"/>
    <property type="molecule type" value="Genomic_DNA"/>
</dbReference>
<name>A0ACB7FB00_NIBAL</name>
<reference evidence="1" key="1">
    <citation type="submission" date="2020-04" db="EMBL/GenBank/DDBJ databases">
        <title>A chromosome-scale assembly and high-density genetic map of the yellow drum (Nibea albiflora) genome.</title>
        <authorList>
            <person name="Xu D."/>
            <person name="Zhang W."/>
            <person name="Chen R."/>
            <person name="Tan P."/>
            <person name="Wang L."/>
            <person name="Song H."/>
            <person name="Tian L."/>
            <person name="Zhu Q."/>
            <person name="Wang B."/>
        </authorList>
    </citation>
    <scope>NUCLEOTIDE SEQUENCE</scope>
    <source>
        <strain evidence="1">ZJHYS-2018</strain>
    </source>
</reference>
<evidence type="ECO:0000313" key="2">
    <source>
        <dbReference type="Proteomes" id="UP000805704"/>
    </source>
</evidence>
<sequence>MEVQGQESLGRWEGLGSRDAISRTEAMDNICQVVMSKAEAIRPIPSQAVSSPASGSPPNSDLNDMLAHLLMLSKRCPHEDVRKRCVGLLLSVQSPLFLAASCSDPGVCSTSFLHCHNLGQASSMSSSFMNSTVFDCVCWPASPYTSLHKTCAHAGVDVGAHGKWDAGLPCRDVAAVDVTFAPQAQTSPDTFRL</sequence>
<comment type="caution">
    <text evidence="1">The sequence shown here is derived from an EMBL/GenBank/DDBJ whole genome shotgun (WGS) entry which is preliminary data.</text>
</comment>
<organism evidence="1 2">
    <name type="scientific">Nibea albiflora</name>
    <name type="common">Yellow drum</name>
    <name type="synonym">Corvina albiflora</name>
    <dbReference type="NCBI Taxonomy" id="240163"/>
    <lineage>
        <taxon>Eukaryota</taxon>
        <taxon>Metazoa</taxon>
        <taxon>Chordata</taxon>
        <taxon>Craniata</taxon>
        <taxon>Vertebrata</taxon>
        <taxon>Euteleostomi</taxon>
        <taxon>Actinopterygii</taxon>
        <taxon>Neopterygii</taxon>
        <taxon>Teleostei</taxon>
        <taxon>Neoteleostei</taxon>
        <taxon>Acanthomorphata</taxon>
        <taxon>Eupercaria</taxon>
        <taxon>Sciaenidae</taxon>
        <taxon>Nibea</taxon>
    </lineage>
</organism>
<proteinExistence type="predicted"/>
<evidence type="ECO:0000313" key="1">
    <source>
        <dbReference type="EMBL" id="KAG8011341.1"/>
    </source>
</evidence>
<accession>A0ACB7FB00</accession>